<dbReference type="Pfam" id="PF11739">
    <property type="entry name" value="YdbH-like"/>
    <property type="match status" value="1"/>
</dbReference>
<evidence type="ECO:0000313" key="1">
    <source>
        <dbReference type="EMBL" id="RDE93779.1"/>
    </source>
</evidence>
<dbReference type="EMBL" id="QEPW01000005">
    <property type="protein sequence ID" value="RDE93779.1"/>
    <property type="molecule type" value="Genomic_DNA"/>
</dbReference>
<comment type="caution">
    <text evidence="1">The sequence shown here is derived from an EMBL/GenBank/DDBJ whole genome shotgun (WGS) entry which is preliminary data.</text>
</comment>
<dbReference type="Proteomes" id="UP000253910">
    <property type="component" value="Unassembled WGS sequence"/>
</dbReference>
<reference evidence="1 2" key="1">
    <citation type="submission" date="2018-05" db="EMBL/GenBank/DDBJ databases">
        <title>Draft Genome Sequences for a Diverse set of 7 Haemophilus Species.</title>
        <authorList>
            <person name="Nichols M."/>
            <person name="Topaz N."/>
            <person name="Wang X."/>
            <person name="Wang X."/>
            <person name="Boxrud D."/>
        </authorList>
    </citation>
    <scope>NUCLEOTIDE SEQUENCE [LARGE SCALE GENOMIC DNA]</scope>
    <source>
        <strain evidence="1 2">C2008001710</strain>
    </source>
</reference>
<protein>
    <submittedName>
        <fullName evidence="1">YdbH family protein</fullName>
    </submittedName>
</protein>
<gene>
    <name evidence="1" type="ORF">DPV87_03635</name>
</gene>
<dbReference type="InterPro" id="IPR021730">
    <property type="entry name" value="YdbH"/>
</dbReference>
<name>A0A369Z590_HAEPA</name>
<dbReference type="NCBIfam" id="NF007971">
    <property type="entry name" value="PRK10695.1"/>
    <property type="match status" value="1"/>
</dbReference>
<sequence length="915" mass="102547">MRKRCLWVLIILLLLIVISIGLLRVFATPKRVAQLTNHFLAPHYHIELADDWQWETTGLTLPELKVKTDQCTLVNLNNTQVTWWNTHSLDVEKASLNYDCLTHLASDNAEKTPPNLTALWAALPISHVNVKHFQLTNAEALTQEALKPFLSADWALDAHYNGNQLALDAQANNDGLELHHQSTVTPRDGIFQWAGSTDIKQAEDKTYDLHFSANFDPDLSQLPQQGNVLLNWNNPELAVTKGEAKVSWQGADGQLNAQDLTTNSPLLDVPFVFTKDGLDISWGKFYWTFDSYQPIKGFLGLSIHRAAEGLLPLSIDMNVILQTFGEMGKGEIVISGKNGEIGGGDDNNELDFELKTRGDLRYNATVALTNLTYHLGGLFTHPVVYFYPGSVFKMDTVQPDTKLHVRLPLDDIIIGRYGLEGRLLATLTGTTPQFENLDLKLDGNAHEFIAGIKTVFDLRDEEHKLQSVEKQATNRWDWTINGGANWKSLNTPVKMEGKGFWEADHIELNQLSARSNEVNMKEVKMAPLLLELKDRLRWDYEKEHIRGLLQAKTDWIELAYGGRFVSPVFGLGIDGKSISNFNFAGDLKAGSLGPLDVLGVYQNTALSGKISWKEQSAKVFQSLFPQQWNWIIHEGSIKGQSEFAINGNGVKMKGELNLKNGKITMPDGEVYGLNIYFPMNYENSALQVASIKPIHISAHNIRYGALSVANGELDLFGRYPNTMKNPLTLRNVKLSLFDGVLTVPKLSFPQSKMATLSFTNIDLAQVLALAQYNQVTLTGRANATLPFWLGHKECLICNGSLEQVGNVSIKLTDEMVKGLKKGGWTENILVDLLKEMELQNSHAAVTLDPKGQMTLRASISGFNPTKRTHNPITLNYTHQENMFELWNMIDYGSQFEQNLQYKLYKQLDKTNDKTP</sequence>
<evidence type="ECO:0000313" key="2">
    <source>
        <dbReference type="Proteomes" id="UP000253910"/>
    </source>
</evidence>
<dbReference type="RefSeq" id="WP_111315155.1">
    <property type="nucleotide sequence ID" value="NZ_QEPW01000005.1"/>
</dbReference>
<dbReference type="AlphaFoldDB" id="A0A369Z590"/>
<organism evidence="1 2">
    <name type="scientific">Haemophilus parainfluenzae</name>
    <dbReference type="NCBI Taxonomy" id="729"/>
    <lineage>
        <taxon>Bacteria</taxon>
        <taxon>Pseudomonadati</taxon>
        <taxon>Pseudomonadota</taxon>
        <taxon>Gammaproteobacteria</taxon>
        <taxon>Pasteurellales</taxon>
        <taxon>Pasteurellaceae</taxon>
        <taxon>Haemophilus</taxon>
    </lineage>
</organism>
<accession>A0A369Z590</accession>
<proteinExistence type="predicted"/>